<evidence type="ECO:0008006" key="4">
    <source>
        <dbReference type="Google" id="ProtNLM"/>
    </source>
</evidence>
<proteinExistence type="predicted"/>
<keyword evidence="3" id="KW-1185">Reference proteome</keyword>
<feature type="non-terminal residue" evidence="2">
    <location>
        <position position="1"/>
    </location>
</feature>
<dbReference type="Proteomes" id="UP001328107">
    <property type="component" value="Unassembled WGS sequence"/>
</dbReference>
<feature type="region of interest" description="Disordered" evidence="1">
    <location>
        <begin position="267"/>
        <end position="286"/>
    </location>
</feature>
<evidence type="ECO:0000256" key="1">
    <source>
        <dbReference type="SAM" id="MobiDB-lite"/>
    </source>
</evidence>
<sequence>GKQVAASARNIARAIHKSEFWSLATSLLSDLETDLPADKLYKKYLERYLHSYSLWAPFMRVHAPFNTTMVSESFHSKLKMSVLEDNTLSRVDRLAHLLLALPAEVSEELRIADRKKYVGGIFRLQAQMAAHKKGVAYGEKEPVIDRPDKSTWIVESSKKDGTKYKVTDYGQDYCTCDRKNLHCMRCGVCPRRYRCNCQEGNRSGTNCKHCHWAILSSNHDPDPADLQDARIEVGEAVDLEHNYDAMPPLQPIEDDIPAQFQADDIDEEEREMREREKEEEDRRNDEKMKYRGLMLEALNRVTAGVRRCMREDDDATRLKEAYEGILMVMEGLGIDKDQGAVRGERPKKRQGEKGANLLDRETRGEIKRKRRAAMGRPAAFPVRNPEENIVCVQCKRAEPIPLPGKEEDDINWVACNNEDCGLYYHEICCQIDTVCMCGNGVMIYKEIDD</sequence>
<dbReference type="AlphaFoldDB" id="A0AAN5D9Z4"/>
<protein>
    <recommendedName>
        <fullName evidence="4">SWIM-type domain-containing protein</fullName>
    </recommendedName>
</protein>
<dbReference type="EMBL" id="BTRK01000006">
    <property type="protein sequence ID" value="GMR58757.1"/>
    <property type="molecule type" value="Genomic_DNA"/>
</dbReference>
<evidence type="ECO:0000313" key="3">
    <source>
        <dbReference type="Proteomes" id="UP001328107"/>
    </source>
</evidence>
<gene>
    <name evidence="2" type="ORF">PMAYCL1PPCAC_28952</name>
</gene>
<accession>A0AAN5D9Z4</accession>
<name>A0AAN5D9Z4_9BILA</name>
<comment type="caution">
    <text evidence="2">The sequence shown here is derived from an EMBL/GenBank/DDBJ whole genome shotgun (WGS) entry which is preliminary data.</text>
</comment>
<feature type="compositionally biased region" description="Basic and acidic residues" evidence="1">
    <location>
        <begin position="270"/>
        <end position="286"/>
    </location>
</feature>
<organism evidence="2 3">
    <name type="scientific">Pristionchus mayeri</name>
    <dbReference type="NCBI Taxonomy" id="1317129"/>
    <lineage>
        <taxon>Eukaryota</taxon>
        <taxon>Metazoa</taxon>
        <taxon>Ecdysozoa</taxon>
        <taxon>Nematoda</taxon>
        <taxon>Chromadorea</taxon>
        <taxon>Rhabditida</taxon>
        <taxon>Rhabditina</taxon>
        <taxon>Diplogasteromorpha</taxon>
        <taxon>Diplogasteroidea</taxon>
        <taxon>Neodiplogasteridae</taxon>
        <taxon>Pristionchus</taxon>
    </lineage>
</organism>
<evidence type="ECO:0000313" key="2">
    <source>
        <dbReference type="EMBL" id="GMR58757.1"/>
    </source>
</evidence>
<reference evidence="3" key="1">
    <citation type="submission" date="2022-10" db="EMBL/GenBank/DDBJ databases">
        <title>Genome assembly of Pristionchus species.</title>
        <authorList>
            <person name="Yoshida K."/>
            <person name="Sommer R.J."/>
        </authorList>
    </citation>
    <scope>NUCLEOTIDE SEQUENCE [LARGE SCALE GENOMIC DNA]</scope>
    <source>
        <strain evidence="3">RS5460</strain>
    </source>
</reference>